<dbReference type="SUPFAM" id="SSF48452">
    <property type="entry name" value="TPR-like"/>
    <property type="match status" value="1"/>
</dbReference>
<dbReference type="Gene3D" id="1.25.40.10">
    <property type="entry name" value="Tetratricopeptide repeat domain"/>
    <property type="match status" value="1"/>
</dbReference>
<dbReference type="KEGG" id="fbl:Fbal_1670"/>
<accession>E1SQS6</accession>
<dbReference type="InterPro" id="IPR011990">
    <property type="entry name" value="TPR-like_helical_dom_sf"/>
</dbReference>
<protein>
    <submittedName>
        <fullName evidence="3">Formate-dependent nitrite reductase, NrfG protein</fullName>
    </submittedName>
</protein>
<dbReference type="PANTHER" id="PTHR47870:SF1">
    <property type="entry name" value="CYTOCHROME C-TYPE BIOGENESIS PROTEIN CCMH"/>
    <property type="match status" value="1"/>
</dbReference>
<evidence type="ECO:0000256" key="2">
    <source>
        <dbReference type="SAM" id="Phobius"/>
    </source>
</evidence>
<gene>
    <name evidence="3" type="ordered locus">Fbal_1670</name>
</gene>
<evidence type="ECO:0000313" key="3">
    <source>
        <dbReference type="EMBL" id="ADN75874.1"/>
    </source>
</evidence>
<evidence type="ECO:0000256" key="1">
    <source>
        <dbReference type="ARBA" id="ARBA00022748"/>
    </source>
</evidence>
<reference evidence="3 4" key="1">
    <citation type="journal article" date="2010" name="Stand. Genomic Sci.">
        <title>Complete genome sequence of Ferrimonas balearica type strain (PAT).</title>
        <authorList>
            <person name="Nolan M."/>
            <person name="Sikorski J."/>
            <person name="Davenport K."/>
            <person name="Lucas S."/>
            <person name="Glavina Del Rio T."/>
            <person name="Tice H."/>
            <person name="Cheng J."/>
            <person name="Goodwin L."/>
            <person name="Pitluck S."/>
            <person name="Liolios K."/>
            <person name="Ivanova N."/>
            <person name="Mavromatis K."/>
            <person name="Ovchinnikova G."/>
            <person name="Pati A."/>
            <person name="Chen A."/>
            <person name="Palaniappan K."/>
            <person name="Land M."/>
            <person name="Hauser L."/>
            <person name="Chang Y."/>
            <person name="Jeffries C."/>
            <person name="Tapia R."/>
            <person name="Brettin T."/>
            <person name="Detter J."/>
            <person name="Han C."/>
            <person name="Yasawong M."/>
            <person name="Rohde M."/>
            <person name="Tindall B."/>
            <person name="Goker M."/>
            <person name="Woyke T."/>
            <person name="Bristow J."/>
            <person name="Eisen J."/>
            <person name="Markowitz V."/>
            <person name="Hugenholtz P."/>
            <person name="Kyrpides N."/>
            <person name="Klenk H."/>
            <person name="Lapidus A."/>
        </authorList>
    </citation>
    <scope>NUCLEOTIDE SEQUENCE [LARGE SCALE GENOMIC DNA]</scope>
    <source>
        <strain evidence="4">DSM 9799 / CCM 4581 / KCTC 23876 / PAT</strain>
    </source>
</reference>
<dbReference type="Proteomes" id="UP000006683">
    <property type="component" value="Chromosome"/>
</dbReference>
<feature type="transmembrane region" description="Helical" evidence="2">
    <location>
        <begin position="38"/>
        <end position="60"/>
    </location>
</feature>
<dbReference type="Pfam" id="PF14559">
    <property type="entry name" value="TPR_19"/>
    <property type="match status" value="1"/>
</dbReference>
<proteinExistence type="predicted"/>
<keyword evidence="2" id="KW-0472">Membrane</keyword>
<dbReference type="InterPro" id="IPR051263">
    <property type="entry name" value="C-type_cytochrome_biogenesis"/>
</dbReference>
<dbReference type="GO" id="GO:0017004">
    <property type="term" value="P:cytochrome complex assembly"/>
    <property type="evidence" value="ECO:0007669"/>
    <property type="project" value="UniProtKB-KW"/>
</dbReference>
<name>E1SQS6_FERBD</name>
<dbReference type="OrthoDB" id="6258553at2"/>
<keyword evidence="2" id="KW-1133">Transmembrane helix</keyword>
<dbReference type="eggNOG" id="COG4235">
    <property type="taxonomic scope" value="Bacteria"/>
</dbReference>
<sequence>MIPLSLALVMLLLCVCGMVAHQHQRCVAQIASPGRGFPLALMSALILPAMVLYGFLGHLWDWDQGRVDHRVGYLLQKTINEDRLALESEPANPERYLKLARSHAAGGQYEQAVTVMEQLLARATPQAAWLGLQASYLYYRDGRAFGEDARARVEQALSLDNTDVTTRMLLANQAYLIGHYAEAIGHWQVLLASHRDDVNRTAIGNAIARAEARLPDAS</sequence>
<dbReference type="GO" id="GO:0005886">
    <property type="term" value="C:plasma membrane"/>
    <property type="evidence" value="ECO:0007669"/>
    <property type="project" value="TreeGrafter"/>
</dbReference>
<dbReference type="AlphaFoldDB" id="E1SQS6"/>
<evidence type="ECO:0000313" key="4">
    <source>
        <dbReference type="Proteomes" id="UP000006683"/>
    </source>
</evidence>
<dbReference type="STRING" id="550540.Fbal_1670"/>
<organism evidence="3 4">
    <name type="scientific">Ferrimonas balearica (strain DSM 9799 / CCM 4581 / KCTC 23876 / PAT)</name>
    <dbReference type="NCBI Taxonomy" id="550540"/>
    <lineage>
        <taxon>Bacteria</taxon>
        <taxon>Pseudomonadati</taxon>
        <taxon>Pseudomonadota</taxon>
        <taxon>Gammaproteobacteria</taxon>
        <taxon>Alteromonadales</taxon>
        <taxon>Ferrimonadaceae</taxon>
        <taxon>Ferrimonas</taxon>
    </lineage>
</organism>
<dbReference type="HOGENOM" id="CLU_036074_3_2_6"/>
<keyword evidence="2" id="KW-0812">Transmembrane</keyword>
<keyword evidence="1" id="KW-0201">Cytochrome c-type biogenesis</keyword>
<keyword evidence="4" id="KW-1185">Reference proteome</keyword>
<dbReference type="EMBL" id="CP002209">
    <property type="protein sequence ID" value="ADN75874.1"/>
    <property type="molecule type" value="Genomic_DNA"/>
</dbReference>
<dbReference type="PANTHER" id="PTHR47870">
    <property type="entry name" value="CYTOCHROME C-TYPE BIOGENESIS PROTEIN CCMH"/>
    <property type="match status" value="1"/>
</dbReference>